<sequence>MEKMPMKLEEAAPMLNGDTAVVKQKVLTPQTPTNKNGFVSVDDLQPGSKRTLQGLLPQLLVSGAAFLLAAGAGMPIGYSAVLLPQLQVVNSTLPTDDEIGSWITSVHSAATPVGSFVSGLMMDKWGRRRVLQLCVVPLTLGWVMIAVAQSHVVILTGRIMAGLAVGLSAAPGQVFLGEVAEPGMRGLLSSIPYVSYSMGILIVYALGATLHWQTVAWVAIILPLLSLLSFTVLPESPVWLVRHNRVEDAGKALNWLRGTYGGGKKAKLELQQLVSRVHSEKESSSGNISSWRMFFKPQVLKPVAIVNVFHLVQIVSGTYLVIFYAVNLISETENEAGGIDKFLVAVLTAVFRLIFITIACFLLLWVGRRPLALFSGVGSSVAALGVGTFLYYRQPSSESLNTWIVAGFILTYVATNTVGFFVLPGIAIGELLPVKIRGAFGGYIFAIFNVLLFFMAKVFPAMLHTMGSHGVFWMFGMSSLLGTLFVYLFFPETKGKSLEEIEDYFAEKNVMWLTRKKHQNADEPLKA</sequence>
<feature type="transmembrane region" description="Helical" evidence="5">
    <location>
        <begin position="404"/>
        <end position="428"/>
    </location>
</feature>
<dbReference type="GO" id="GO:0022857">
    <property type="term" value="F:transmembrane transporter activity"/>
    <property type="evidence" value="ECO:0007669"/>
    <property type="project" value="InterPro"/>
</dbReference>
<evidence type="ECO:0000256" key="3">
    <source>
        <dbReference type="ARBA" id="ARBA00022989"/>
    </source>
</evidence>
<dbReference type="Pfam" id="PF00083">
    <property type="entry name" value="Sugar_tr"/>
    <property type="match status" value="1"/>
</dbReference>
<dbReference type="FunCoup" id="A0A2J7QE56">
    <property type="interactions" value="33"/>
</dbReference>
<dbReference type="EMBL" id="NEVH01015327">
    <property type="protein sequence ID" value="PNF26868.1"/>
    <property type="molecule type" value="Genomic_DNA"/>
</dbReference>
<dbReference type="AlphaFoldDB" id="A0A2J7QE56"/>
<keyword evidence="3 5" id="KW-1133">Transmembrane helix</keyword>
<protein>
    <recommendedName>
        <fullName evidence="6">Major facilitator superfamily (MFS) profile domain-containing protein</fullName>
    </recommendedName>
</protein>
<feature type="transmembrane region" description="Helical" evidence="5">
    <location>
        <begin position="371"/>
        <end position="392"/>
    </location>
</feature>
<evidence type="ECO:0000256" key="1">
    <source>
        <dbReference type="ARBA" id="ARBA00004141"/>
    </source>
</evidence>
<feature type="transmembrane region" description="Helical" evidence="5">
    <location>
        <begin position="187"/>
        <end position="208"/>
    </location>
</feature>
<dbReference type="PROSITE" id="PS00217">
    <property type="entry name" value="SUGAR_TRANSPORT_2"/>
    <property type="match status" value="1"/>
</dbReference>
<dbReference type="Proteomes" id="UP000235965">
    <property type="component" value="Unassembled WGS sequence"/>
</dbReference>
<dbReference type="InterPro" id="IPR020846">
    <property type="entry name" value="MFS_dom"/>
</dbReference>
<dbReference type="PANTHER" id="PTHR48021">
    <property type="match status" value="1"/>
</dbReference>
<feature type="transmembrane region" description="Helical" evidence="5">
    <location>
        <begin position="130"/>
        <end position="148"/>
    </location>
</feature>
<dbReference type="InterPro" id="IPR005828">
    <property type="entry name" value="MFS_sugar_transport-like"/>
</dbReference>
<evidence type="ECO:0000313" key="7">
    <source>
        <dbReference type="EMBL" id="PNF26868.1"/>
    </source>
</evidence>
<feature type="transmembrane region" description="Helical" evidence="5">
    <location>
        <begin position="99"/>
        <end position="118"/>
    </location>
</feature>
<dbReference type="InParanoid" id="A0A2J7QE56"/>
<keyword evidence="4 5" id="KW-0472">Membrane</keyword>
<dbReference type="Gene3D" id="1.20.1250.20">
    <property type="entry name" value="MFS general substrate transporter like domains"/>
    <property type="match status" value="1"/>
</dbReference>
<dbReference type="STRING" id="105785.A0A2J7QE56"/>
<name>A0A2J7QE56_9NEOP</name>
<organism evidence="7 8">
    <name type="scientific">Cryptotermes secundus</name>
    <dbReference type="NCBI Taxonomy" id="105785"/>
    <lineage>
        <taxon>Eukaryota</taxon>
        <taxon>Metazoa</taxon>
        <taxon>Ecdysozoa</taxon>
        <taxon>Arthropoda</taxon>
        <taxon>Hexapoda</taxon>
        <taxon>Insecta</taxon>
        <taxon>Pterygota</taxon>
        <taxon>Neoptera</taxon>
        <taxon>Polyneoptera</taxon>
        <taxon>Dictyoptera</taxon>
        <taxon>Blattodea</taxon>
        <taxon>Blattoidea</taxon>
        <taxon>Termitoidae</taxon>
        <taxon>Kalotermitidae</taxon>
        <taxon>Cryptotermitinae</taxon>
        <taxon>Cryptotermes</taxon>
    </lineage>
</organism>
<accession>A0A2J7QE56</accession>
<evidence type="ECO:0000313" key="8">
    <source>
        <dbReference type="Proteomes" id="UP000235965"/>
    </source>
</evidence>
<dbReference type="PANTHER" id="PTHR48021:SF7">
    <property type="entry name" value="RH09188P"/>
    <property type="match status" value="1"/>
</dbReference>
<feature type="transmembrane region" description="Helical" evidence="5">
    <location>
        <begin position="59"/>
        <end position="79"/>
    </location>
</feature>
<feature type="transmembrane region" description="Helical" evidence="5">
    <location>
        <begin position="342"/>
        <end position="364"/>
    </location>
</feature>
<dbReference type="FunFam" id="1.20.1250.20:FF:000249">
    <property type="entry name" value="facilitated trehalose transporter Tret1"/>
    <property type="match status" value="1"/>
</dbReference>
<dbReference type="SUPFAM" id="SSF103473">
    <property type="entry name" value="MFS general substrate transporter"/>
    <property type="match status" value="1"/>
</dbReference>
<reference evidence="7 8" key="1">
    <citation type="submission" date="2017-12" db="EMBL/GenBank/DDBJ databases">
        <title>Hemimetabolous genomes reveal molecular basis of termite eusociality.</title>
        <authorList>
            <person name="Harrison M.C."/>
            <person name="Jongepier E."/>
            <person name="Robertson H.M."/>
            <person name="Arning N."/>
            <person name="Bitard-Feildel T."/>
            <person name="Chao H."/>
            <person name="Childers C.P."/>
            <person name="Dinh H."/>
            <person name="Doddapaneni H."/>
            <person name="Dugan S."/>
            <person name="Gowin J."/>
            <person name="Greiner C."/>
            <person name="Han Y."/>
            <person name="Hu H."/>
            <person name="Hughes D.S.T."/>
            <person name="Huylmans A.-K."/>
            <person name="Kemena C."/>
            <person name="Kremer L.P.M."/>
            <person name="Lee S.L."/>
            <person name="Lopez-Ezquerra A."/>
            <person name="Mallet L."/>
            <person name="Monroy-Kuhn J.M."/>
            <person name="Moser A."/>
            <person name="Murali S.C."/>
            <person name="Muzny D.M."/>
            <person name="Otani S."/>
            <person name="Piulachs M.-D."/>
            <person name="Poelchau M."/>
            <person name="Qu J."/>
            <person name="Schaub F."/>
            <person name="Wada-Katsumata A."/>
            <person name="Worley K.C."/>
            <person name="Xie Q."/>
            <person name="Ylla G."/>
            <person name="Poulsen M."/>
            <person name="Gibbs R.A."/>
            <person name="Schal C."/>
            <person name="Richards S."/>
            <person name="Belles X."/>
            <person name="Korb J."/>
            <person name="Bornberg-Bauer E."/>
        </authorList>
    </citation>
    <scope>NUCLEOTIDE SEQUENCE [LARGE SCALE GENOMIC DNA]</scope>
    <source>
        <tissue evidence="7">Whole body</tissue>
    </source>
</reference>
<evidence type="ECO:0000256" key="5">
    <source>
        <dbReference type="SAM" id="Phobius"/>
    </source>
</evidence>
<keyword evidence="2 5" id="KW-0812">Transmembrane</keyword>
<proteinExistence type="predicted"/>
<gene>
    <name evidence="7" type="ORF">B7P43_G16266</name>
</gene>
<dbReference type="PROSITE" id="PS50850">
    <property type="entry name" value="MFS"/>
    <property type="match status" value="1"/>
</dbReference>
<evidence type="ECO:0000256" key="4">
    <source>
        <dbReference type="ARBA" id="ARBA00023136"/>
    </source>
</evidence>
<dbReference type="GO" id="GO:0016020">
    <property type="term" value="C:membrane"/>
    <property type="evidence" value="ECO:0007669"/>
    <property type="project" value="UniProtKB-SubCell"/>
</dbReference>
<dbReference type="OrthoDB" id="4142200at2759"/>
<dbReference type="InterPro" id="IPR050549">
    <property type="entry name" value="MFS_Trehalose_Transporter"/>
</dbReference>
<dbReference type="InterPro" id="IPR036259">
    <property type="entry name" value="MFS_trans_sf"/>
</dbReference>
<evidence type="ECO:0000259" key="6">
    <source>
        <dbReference type="PROSITE" id="PS50850"/>
    </source>
</evidence>
<comment type="subcellular location">
    <subcellularLocation>
        <location evidence="1">Membrane</location>
        <topology evidence="1">Multi-pass membrane protein</topology>
    </subcellularLocation>
</comment>
<feature type="transmembrane region" description="Helical" evidence="5">
    <location>
        <begin position="440"/>
        <end position="459"/>
    </location>
</feature>
<feature type="transmembrane region" description="Helical" evidence="5">
    <location>
        <begin position="471"/>
        <end position="490"/>
    </location>
</feature>
<dbReference type="InterPro" id="IPR005829">
    <property type="entry name" value="Sugar_transporter_CS"/>
</dbReference>
<feature type="transmembrane region" description="Helical" evidence="5">
    <location>
        <begin position="214"/>
        <end position="233"/>
    </location>
</feature>
<feature type="transmembrane region" description="Helical" evidence="5">
    <location>
        <begin position="154"/>
        <end position="175"/>
    </location>
</feature>
<comment type="caution">
    <text evidence="7">The sequence shown here is derived from an EMBL/GenBank/DDBJ whole genome shotgun (WGS) entry which is preliminary data.</text>
</comment>
<keyword evidence="8" id="KW-1185">Reference proteome</keyword>
<feature type="domain" description="Major facilitator superfamily (MFS) profile" evidence="6">
    <location>
        <begin position="57"/>
        <end position="494"/>
    </location>
</feature>
<evidence type="ECO:0000256" key="2">
    <source>
        <dbReference type="ARBA" id="ARBA00022692"/>
    </source>
</evidence>
<feature type="transmembrane region" description="Helical" evidence="5">
    <location>
        <begin position="299"/>
        <end position="322"/>
    </location>
</feature>